<evidence type="ECO:0000256" key="5">
    <source>
        <dbReference type="ARBA" id="ARBA00022692"/>
    </source>
</evidence>
<keyword evidence="3 10" id="KW-0674">Reaction center</keyword>
<sequence>MGELLNIEKFSSASTMLAINSIVANALLFSSLLLVIGVPVFYMTQTNPEDNRNPNIKKIEILAGVWFHLVLLQALVGEYITHQMSV</sequence>
<evidence type="ECO:0000256" key="8">
    <source>
        <dbReference type="ARBA" id="ARBA00023136"/>
    </source>
</evidence>
<keyword evidence="9 10" id="KW-0604">Photosystem II</keyword>
<evidence type="ECO:0000256" key="1">
    <source>
        <dbReference type="ARBA" id="ARBA00004370"/>
    </source>
</evidence>
<comment type="function">
    <text evidence="10">Controls the interaction of photosystem II (PSII) cores with the light-harvesting antenna, regulates electron flow through the 2 photosystem reaction centers. PSII is a light-driven water plastoquinone oxidoreductase, using light energy to abstract electrons from H(2)O, generating a proton gradient subsequently used for ATP formation.</text>
</comment>
<dbReference type="AlphaFoldDB" id="A0A0D5A3U8"/>
<feature type="transmembrane region" description="Helical" evidence="11">
    <location>
        <begin position="21"/>
        <end position="41"/>
    </location>
</feature>
<evidence type="ECO:0000256" key="6">
    <source>
        <dbReference type="ARBA" id="ARBA00022989"/>
    </source>
</evidence>
<proteinExistence type="inferred from homology"/>
<dbReference type="EMBL" id="KJ947871">
    <property type="protein sequence ID" value="AJW30970.1"/>
    <property type="molecule type" value="Genomic_DNA"/>
</dbReference>
<evidence type="ECO:0000313" key="12">
    <source>
        <dbReference type="EMBL" id="AJW30970.1"/>
    </source>
</evidence>
<gene>
    <name evidence="12" type="ORF">FA03_0138</name>
</gene>
<feature type="transmembrane region" description="Helical" evidence="11">
    <location>
        <begin position="61"/>
        <end position="80"/>
    </location>
</feature>
<keyword evidence="4 10" id="KW-0602">Photosynthesis</keyword>
<dbReference type="GO" id="GO:0042549">
    <property type="term" value="P:photosystem II stabilization"/>
    <property type="evidence" value="ECO:0007669"/>
    <property type="project" value="InterPro"/>
</dbReference>
<dbReference type="GO" id="GO:0009539">
    <property type="term" value="C:photosystem II reaction center"/>
    <property type="evidence" value="ECO:0007669"/>
    <property type="project" value="InterPro"/>
</dbReference>
<reference evidence="12" key="1">
    <citation type="submission" date="2014-06" db="EMBL/GenBank/DDBJ databases">
        <authorList>
            <person name="Berube P.M."/>
        </authorList>
    </citation>
    <scope>NUCLEOTIDE SEQUENCE</scope>
    <source>
        <strain evidence="12">P0903-H212</strain>
    </source>
</reference>
<keyword evidence="7 10" id="KW-0793">Thylakoid</keyword>
<dbReference type="InterPro" id="IPR002644">
    <property type="entry name" value="PSII_PsbZ"/>
</dbReference>
<name>A0A0D5A3U8_PROMR</name>
<evidence type="ECO:0000256" key="3">
    <source>
        <dbReference type="ARBA" id="ARBA00022469"/>
    </source>
</evidence>
<keyword evidence="6 11" id="KW-1133">Transmembrane helix</keyword>
<keyword evidence="5 10" id="KW-0812">Transmembrane</keyword>
<dbReference type="NCBIfam" id="TIGR03043">
    <property type="entry name" value="PS_II_psbZ"/>
    <property type="match status" value="1"/>
</dbReference>
<evidence type="ECO:0000256" key="2">
    <source>
        <dbReference type="ARBA" id="ARBA00008367"/>
    </source>
</evidence>
<comment type="subcellular location">
    <subcellularLocation>
        <location evidence="1">Membrane</location>
    </subcellularLocation>
</comment>
<evidence type="ECO:0000256" key="7">
    <source>
        <dbReference type="ARBA" id="ARBA00023078"/>
    </source>
</evidence>
<comment type="similarity">
    <text evidence="2 10">Belongs to the PsbZ family.</text>
</comment>
<accession>A0A0D5A3U8</accession>
<evidence type="ECO:0000256" key="11">
    <source>
        <dbReference type="SAM" id="Phobius"/>
    </source>
</evidence>
<dbReference type="GO" id="GO:0015979">
    <property type="term" value="P:photosynthesis"/>
    <property type="evidence" value="ECO:0007669"/>
    <property type="project" value="UniProtKB-KW"/>
</dbReference>
<dbReference type="SUPFAM" id="SSF161055">
    <property type="entry name" value="PsbZ-like"/>
    <property type="match status" value="1"/>
</dbReference>
<keyword evidence="8 11" id="KW-0472">Membrane</keyword>
<evidence type="ECO:0000256" key="4">
    <source>
        <dbReference type="ARBA" id="ARBA00022531"/>
    </source>
</evidence>
<dbReference type="Gene3D" id="1.10.287.740">
    <property type="entry name" value="Photosystem II PsbZ, reaction centre"/>
    <property type="match status" value="1"/>
</dbReference>
<evidence type="ECO:0000256" key="9">
    <source>
        <dbReference type="ARBA" id="ARBA00023276"/>
    </source>
</evidence>
<protein>
    <recommendedName>
        <fullName evidence="10">Photosystem II reaction center protein Z</fullName>
    </recommendedName>
</protein>
<dbReference type="Pfam" id="PF01737">
    <property type="entry name" value="Ycf9"/>
    <property type="match status" value="1"/>
</dbReference>
<organism evidence="12">
    <name type="scientific">Prochlorococcus marinus str. P0903-H212</name>
    <dbReference type="NCBI Taxonomy" id="1622208"/>
    <lineage>
        <taxon>Bacteria</taxon>
        <taxon>Bacillati</taxon>
        <taxon>Cyanobacteriota</taxon>
        <taxon>Cyanophyceae</taxon>
        <taxon>Synechococcales</taxon>
        <taxon>Prochlorococcaceae</taxon>
        <taxon>Prochlorococcus</taxon>
    </lineage>
</organism>
<evidence type="ECO:0000256" key="10">
    <source>
        <dbReference type="RuleBase" id="RU003472"/>
    </source>
</evidence>
<dbReference type="InterPro" id="IPR036512">
    <property type="entry name" value="PSII_PsbZ_sf"/>
</dbReference>